<feature type="region of interest" description="Disordered" evidence="1">
    <location>
        <begin position="350"/>
        <end position="379"/>
    </location>
</feature>
<feature type="region of interest" description="Disordered" evidence="1">
    <location>
        <begin position="1"/>
        <end position="32"/>
    </location>
</feature>
<feature type="region of interest" description="Disordered" evidence="1">
    <location>
        <begin position="187"/>
        <end position="207"/>
    </location>
</feature>
<keyword evidence="3" id="KW-1185">Reference proteome</keyword>
<reference evidence="2 3" key="1">
    <citation type="submission" date="2019-03" db="EMBL/GenBank/DDBJ databases">
        <title>First draft genome of Liparis tanakae, snailfish: a comprehensive survey of snailfish specific genes.</title>
        <authorList>
            <person name="Kim W."/>
            <person name="Song I."/>
            <person name="Jeong J.-H."/>
            <person name="Kim D."/>
            <person name="Kim S."/>
            <person name="Ryu S."/>
            <person name="Song J.Y."/>
            <person name="Lee S.K."/>
        </authorList>
    </citation>
    <scope>NUCLEOTIDE SEQUENCE [LARGE SCALE GENOMIC DNA]</scope>
    <source>
        <tissue evidence="2">Muscle</tissue>
    </source>
</reference>
<evidence type="ECO:0000313" key="3">
    <source>
        <dbReference type="Proteomes" id="UP000314294"/>
    </source>
</evidence>
<name>A0A4Z2JG47_9TELE</name>
<accession>A0A4Z2JG47</accession>
<dbReference type="Proteomes" id="UP000314294">
    <property type="component" value="Unassembled WGS sequence"/>
</dbReference>
<proteinExistence type="predicted"/>
<sequence length="432" mass="47216">MAVLSPQQTCQPTIKQEKKGPANAPDGTAEEVDEVVGFKAPTEEEEEAAKKRADEKKNTLRFGFLVQAGCQKPANHGDAIESFPPKKQHNHVDLFRELLEYFPWTHGNWRMPSSSEARVAKPCQVRCESWHVSGSDSPAVSGASVRCLERQCACVAERRERGCTVLRTGSAGHHRRTALDNPGWWWRGRLDPDREQEQDREHHRGSFSPLSENMSEFFLLALLALFSGLFPCAEPSAVSGEDRGKEESGPSGLRSPADHDLSAGQKGWCRAPSGNGGGQRTGVRAAEAWLGTLSPSCHLAQTEGSELHHADLAQKTRTGEGFIHPPTRLVLQTNLRPIPLQMGFYPHYNNGGEKQHQDNQGEGGRFSLSEGGQDETCVPKGASETRLACSHTRKAPLHCLSIPGGLALRTLWQGLIAAFLIPMDPLGCANAF</sequence>
<feature type="region of interest" description="Disordered" evidence="1">
    <location>
        <begin position="236"/>
        <end position="281"/>
    </location>
</feature>
<organism evidence="2 3">
    <name type="scientific">Liparis tanakae</name>
    <name type="common">Tanaka's snailfish</name>
    <dbReference type="NCBI Taxonomy" id="230148"/>
    <lineage>
        <taxon>Eukaryota</taxon>
        <taxon>Metazoa</taxon>
        <taxon>Chordata</taxon>
        <taxon>Craniata</taxon>
        <taxon>Vertebrata</taxon>
        <taxon>Euteleostomi</taxon>
        <taxon>Actinopterygii</taxon>
        <taxon>Neopterygii</taxon>
        <taxon>Teleostei</taxon>
        <taxon>Neoteleostei</taxon>
        <taxon>Acanthomorphata</taxon>
        <taxon>Eupercaria</taxon>
        <taxon>Perciformes</taxon>
        <taxon>Cottioidei</taxon>
        <taxon>Cottales</taxon>
        <taxon>Liparidae</taxon>
        <taxon>Liparis</taxon>
    </lineage>
</organism>
<comment type="caution">
    <text evidence="2">The sequence shown here is derived from an EMBL/GenBank/DDBJ whole genome shotgun (WGS) entry which is preliminary data.</text>
</comment>
<dbReference type="AlphaFoldDB" id="A0A4Z2JG47"/>
<gene>
    <name evidence="2" type="ORF">EYF80_001096</name>
</gene>
<feature type="compositionally biased region" description="Polar residues" evidence="1">
    <location>
        <begin position="1"/>
        <end position="14"/>
    </location>
</feature>
<protein>
    <submittedName>
        <fullName evidence="2">Uncharacterized protein</fullName>
    </submittedName>
</protein>
<evidence type="ECO:0000256" key="1">
    <source>
        <dbReference type="SAM" id="MobiDB-lite"/>
    </source>
</evidence>
<dbReference type="EMBL" id="SRLO01000004">
    <property type="protein sequence ID" value="TNN88764.1"/>
    <property type="molecule type" value="Genomic_DNA"/>
</dbReference>
<feature type="compositionally biased region" description="Basic and acidic residues" evidence="1">
    <location>
        <begin position="188"/>
        <end position="204"/>
    </location>
</feature>
<evidence type="ECO:0000313" key="2">
    <source>
        <dbReference type="EMBL" id="TNN88764.1"/>
    </source>
</evidence>